<evidence type="ECO:0000256" key="1">
    <source>
        <dbReference type="SAM" id="Phobius"/>
    </source>
</evidence>
<protein>
    <recommendedName>
        <fullName evidence="2">Acyltransferase 3 domain-containing protein</fullName>
    </recommendedName>
</protein>
<evidence type="ECO:0000313" key="4">
    <source>
        <dbReference type="Proteomes" id="UP000285503"/>
    </source>
</evidence>
<name>A0A415FMY1_9BACE</name>
<feature type="domain" description="Acyltransferase 3" evidence="2">
    <location>
        <begin position="33"/>
        <end position="156"/>
    </location>
</feature>
<organism evidence="3 4">
    <name type="scientific">Bacteroides xylanisolvens</name>
    <dbReference type="NCBI Taxonomy" id="371601"/>
    <lineage>
        <taxon>Bacteria</taxon>
        <taxon>Pseudomonadati</taxon>
        <taxon>Bacteroidota</taxon>
        <taxon>Bacteroidia</taxon>
        <taxon>Bacteroidales</taxon>
        <taxon>Bacteroidaceae</taxon>
        <taxon>Bacteroides</taxon>
    </lineage>
</organism>
<dbReference type="EMBL" id="QRNE01000086">
    <property type="protein sequence ID" value="RHK24243.1"/>
    <property type="molecule type" value="Genomic_DNA"/>
</dbReference>
<evidence type="ECO:0000313" key="3">
    <source>
        <dbReference type="EMBL" id="RHK24243.1"/>
    </source>
</evidence>
<feature type="transmembrane region" description="Helical" evidence="1">
    <location>
        <begin position="101"/>
        <end position="120"/>
    </location>
</feature>
<dbReference type="InterPro" id="IPR002656">
    <property type="entry name" value="Acyl_transf_3_dom"/>
</dbReference>
<dbReference type="AlphaFoldDB" id="A0A415FMY1"/>
<comment type="caution">
    <text evidence="3">The sequence shown here is derived from an EMBL/GenBank/DDBJ whole genome shotgun (WGS) entry which is preliminary data.</text>
</comment>
<reference evidence="3 4" key="1">
    <citation type="submission" date="2018-08" db="EMBL/GenBank/DDBJ databases">
        <title>A genome reference for cultivated species of the human gut microbiota.</title>
        <authorList>
            <person name="Zou Y."/>
            <person name="Xue W."/>
            <person name="Luo G."/>
        </authorList>
    </citation>
    <scope>NUCLEOTIDE SEQUENCE [LARGE SCALE GENOMIC DNA]</scope>
    <source>
        <strain evidence="3 4">AF46-11NS</strain>
    </source>
</reference>
<dbReference type="GO" id="GO:0016747">
    <property type="term" value="F:acyltransferase activity, transferring groups other than amino-acyl groups"/>
    <property type="evidence" value="ECO:0007669"/>
    <property type="project" value="InterPro"/>
</dbReference>
<gene>
    <name evidence="3" type="ORF">DW075_15070</name>
</gene>
<keyword evidence="1" id="KW-1133">Transmembrane helix</keyword>
<dbReference type="Proteomes" id="UP000285503">
    <property type="component" value="Unassembled WGS sequence"/>
</dbReference>
<feature type="transmembrane region" description="Helical" evidence="1">
    <location>
        <begin position="59"/>
        <end position="81"/>
    </location>
</feature>
<feature type="transmembrane region" description="Helical" evidence="1">
    <location>
        <begin position="31"/>
        <end position="52"/>
    </location>
</feature>
<keyword evidence="1" id="KW-0472">Membrane</keyword>
<evidence type="ECO:0000259" key="2">
    <source>
        <dbReference type="Pfam" id="PF01757"/>
    </source>
</evidence>
<keyword evidence="1" id="KW-0812">Transmembrane</keyword>
<dbReference type="Pfam" id="PF01757">
    <property type="entry name" value="Acyl_transf_3"/>
    <property type="match status" value="1"/>
</dbReference>
<feature type="transmembrane region" description="Helical" evidence="1">
    <location>
        <begin position="141"/>
        <end position="158"/>
    </location>
</feature>
<proteinExistence type="predicted"/>
<accession>A0A415FMY1</accession>
<sequence length="160" mass="17942">MLIATMILILTLIYGQLSLHEDMPFNLAYTIPLRGILAVMVMACHIVPYFGVGYMFTDFGVMGAPSVSCFFFLSGYGLMVSLQNKGIVYFDNFFMKRLSKLLIPVLIITLIYWGILALVGDFSWHLIGKRLVAGYGTSPKSWFIFALLTCYVPFLLPLDG</sequence>